<accession>A0A1W5DA62</accession>
<dbReference type="GO" id="GO:0008061">
    <property type="term" value="F:chitin binding"/>
    <property type="evidence" value="ECO:0007669"/>
    <property type="project" value="InterPro"/>
</dbReference>
<evidence type="ECO:0000256" key="4">
    <source>
        <dbReference type="ARBA" id="ARBA00022801"/>
    </source>
</evidence>
<evidence type="ECO:0000256" key="1">
    <source>
        <dbReference type="ARBA" id="ARBA00000822"/>
    </source>
</evidence>
<evidence type="ECO:0000313" key="13">
    <source>
        <dbReference type="Proteomes" id="UP000192927"/>
    </source>
</evidence>
<keyword evidence="5" id="KW-0146">Chitin degradation</keyword>
<comment type="similarity">
    <text evidence="2">Belongs to the glycosyl hydrolase 18 family. Chitinase class V subfamily.</text>
</comment>
<evidence type="ECO:0000256" key="6">
    <source>
        <dbReference type="ARBA" id="ARBA00023277"/>
    </source>
</evidence>
<dbReference type="InterPro" id="IPR029070">
    <property type="entry name" value="Chitinase_insertion_sf"/>
</dbReference>
<sequence length="399" mass="43132">MSTSAGPSLPSWFRRPLQDSGQQSRVLPEPAESRVSLFANAVYYPNYRIYRQQPPSSLSLGHISHVFYAFARLATDGTVYVRLLKLAAHLSRSLTRSQLSDAYADAQIEVDGTNGCLNALTNLKQQYPLLKVILSIGGGGPGSAPFAEVASSGTTRNTFAMSARTLIDEYGLDGIDIDWEHPSDAQQGHDYLQLLAAARAYLPSPVYILTSALPAGTWALQHIDLSLASLYLDIINLMAYDFCGPWLDATGHQAQLFAPQRPHNDAAMTSGHSAVTYMRSRGVPASKILLGIPVYGRSFTGATNTAQRYAGSGGEGGTFEYRDLPRPGAQEYVDTHVGAAYCVGGDGGFVTYDNARTVQMKANYVTQNQLGGLFYWTGTADAQSPRSLVETGYNALHDL</sequence>
<organism evidence="12 13">
    <name type="scientific">Lasallia pustulata</name>
    <dbReference type="NCBI Taxonomy" id="136370"/>
    <lineage>
        <taxon>Eukaryota</taxon>
        <taxon>Fungi</taxon>
        <taxon>Dikarya</taxon>
        <taxon>Ascomycota</taxon>
        <taxon>Pezizomycotina</taxon>
        <taxon>Lecanoromycetes</taxon>
        <taxon>OSLEUM clade</taxon>
        <taxon>Umbilicariomycetidae</taxon>
        <taxon>Umbilicariales</taxon>
        <taxon>Umbilicariaceae</taxon>
        <taxon>Lasallia</taxon>
    </lineage>
</organism>
<evidence type="ECO:0000256" key="10">
    <source>
        <dbReference type="SAM" id="MobiDB-lite"/>
    </source>
</evidence>
<evidence type="ECO:0000256" key="9">
    <source>
        <dbReference type="RuleBase" id="RU000489"/>
    </source>
</evidence>
<dbReference type="GO" id="GO:0000272">
    <property type="term" value="P:polysaccharide catabolic process"/>
    <property type="evidence" value="ECO:0007669"/>
    <property type="project" value="UniProtKB-KW"/>
</dbReference>
<keyword evidence="8" id="KW-0624">Polysaccharide degradation</keyword>
<dbReference type="Proteomes" id="UP000192927">
    <property type="component" value="Unassembled WGS sequence"/>
</dbReference>
<dbReference type="EC" id="3.2.1.14" evidence="3"/>
<dbReference type="SUPFAM" id="SSF51445">
    <property type="entry name" value="(Trans)glycosidases"/>
    <property type="match status" value="1"/>
</dbReference>
<evidence type="ECO:0000259" key="11">
    <source>
        <dbReference type="PROSITE" id="PS51910"/>
    </source>
</evidence>
<name>A0A1W5DA62_9LECA</name>
<keyword evidence="7 9" id="KW-0326">Glycosidase</keyword>
<evidence type="ECO:0000256" key="5">
    <source>
        <dbReference type="ARBA" id="ARBA00023024"/>
    </source>
</evidence>
<evidence type="ECO:0000256" key="7">
    <source>
        <dbReference type="ARBA" id="ARBA00023295"/>
    </source>
</evidence>
<comment type="catalytic activity">
    <reaction evidence="1">
        <text>Random endo-hydrolysis of N-acetyl-beta-D-glucosaminide (1-&gt;4)-beta-linkages in chitin and chitodextrins.</text>
        <dbReference type="EC" id="3.2.1.14"/>
    </reaction>
</comment>
<keyword evidence="13" id="KW-1185">Reference proteome</keyword>
<dbReference type="PROSITE" id="PS51910">
    <property type="entry name" value="GH18_2"/>
    <property type="match status" value="1"/>
</dbReference>
<feature type="domain" description="GH18" evidence="11">
    <location>
        <begin position="38"/>
        <end position="399"/>
    </location>
</feature>
<dbReference type="InterPro" id="IPR001579">
    <property type="entry name" value="Glyco_hydro_18_chit_AS"/>
</dbReference>
<dbReference type="PROSITE" id="PS01095">
    <property type="entry name" value="GH18_1"/>
    <property type="match status" value="1"/>
</dbReference>
<dbReference type="AlphaFoldDB" id="A0A1W5DA62"/>
<dbReference type="InterPro" id="IPR050314">
    <property type="entry name" value="Glycosyl_Hydrlase_18"/>
</dbReference>
<evidence type="ECO:0000256" key="8">
    <source>
        <dbReference type="ARBA" id="ARBA00023326"/>
    </source>
</evidence>
<dbReference type="PANTHER" id="PTHR11177:SF228">
    <property type="entry name" value="CHITINASE"/>
    <property type="match status" value="1"/>
</dbReference>
<dbReference type="Gene3D" id="3.20.20.80">
    <property type="entry name" value="Glycosidases"/>
    <property type="match status" value="1"/>
</dbReference>
<dbReference type="GO" id="GO:0006032">
    <property type="term" value="P:chitin catabolic process"/>
    <property type="evidence" value="ECO:0007669"/>
    <property type="project" value="UniProtKB-KW"/>
</dbReference>
<dbReference type="GO" id="GO:0005576">
    <property type="term" value="C:extracellular region"/>
    <property type="evidence" value="ECO:0007669"/>
    <property type="project" value="TreeGrafter"/>
</dbReference>
<dbReference type="InterPro" id="IPR017853">
    <property type="entry name" value="GH"/>
</dbReference>
<evidence type="ECO:0000313" key="12">
    <source>
        <dbReference type="EMBL" id="SLM40037.1"/>
    </source>
</evidence>
<dbReference type="PANTHER" id="PTHR11177">
    <property type="entry name" value="CHITINASE"/>
    <property type="match status" value="1"/>
</dbReference>
<keyword evidence="6" id="KW-0119">Carbohydrate metabolism</keyword>
<evidence type="ECO:0000256" key="2">
    <source>
        <dbReference type="ARBA" id="ARBA00008682"/>
    </source>
</evidence>
<dbReference type="GO" id="GO:0008843">
    <property type="term" value="F:endochitinase activity"/>
    <property type="evidence" value="ECO:0007669"/>
    <property type="project" value="UniProtKB-EC"/>
</dbReference>
<dbReference type="SUPFAM" id="SSF54556">
    <property type="entry name" value="Chitinase insertion domain"/>
    <property type="match status" value="1"/>
</dbReference>
<evidence type="ECO:0000256" key="3">
    <source>
        <dbReference type="ARBA" id="ARBA00012729"/>
    </source>
</evidence>
<protein>
    <recommendedName>
        <fullName evidence="3">chitinase</fullName>
        <ecNumber evidence="3">3.2.1.14</ecNumber>
    </recommendedName>
</protein>
<reference evidence="13" key="1">
    <citation type="submission" date="2017-03" db="EMBL/GenBank/DDBJ databases">
        <authorList>
            <person name="Sharma R."/>
            <person name="Thines M."/>
        </authorList>
    </citation>
    <scope>NUCLEOTIDE SEQUENCE [LARGE SCALE GENOMIC DNA]</scope>
</reference>
<proteinExistence type="inferred from homology"/>
<dbReference type="InterPro" id="IPR001223">
    <property type="entry name" value="Glyco_hydro18_cat"/>
</dbReference>
<dbReference type="InterPro" id="IPR011583">
    <property type="entry name" value="Chitinase_II/V-like_cat"/>
</dbReference>
<keyword evidence="4 9" id="KW-0378">Hydrolase</keyword>
<dbReference type="EMBL" id="FWEW01003623">
    <property type="protein sequence ID" value="SLM40037.1"/>
    <property type="molecule type" value="Genomic_DNA"/>
</dbReference>
<dbReference type="Gene3D" id="3.10.50.10">
    <property type="match status" value="1"/>
</dbReference>
<feature type="region of interest" description="Disordered" evidence="10">
    <location>
        <begin position="1"/>
        <end position="26"/>
    </location>
</feature>
<dbReference type="Pfam" id="PF00704">
    <property type="entry name" value="Glyco_hydro_18"/>
    <property type="match status" value="1"/>
</dbReference>
<dbReference type="SMART" id="SM00636">
    <property type="entry name" value="Glyco_18"/>
    <property type="match status" value="1"/>
</dbReference>